<dbReference type="Pfam" id="PF12697">
    <property type="entry name" value="Abhydrolase_6"/>
    <property type="match status" value="1"/>
</dbReference>
<dbReference type="GO" id="GO:0003824">
    <property type="term" value="F:catalytic activity"/>
    <property type="evidence" value="ECO:0007669"/>
    <property type="project" value="UniProtKB-ARBA"/>
</dbReference>
<reference evidence="2 3" key="1">
    <citation type="submission" date="2019-03" db="EMBL/GenBank/DDBJ databases">
        <title>Sequencing the genomes of 1000 actinobacteria strains.</title>
        <authorList>
            <person name="Klenk H.-P."/>
        </authorList>
    </citation>
    <scope>NUCLEOTIDE SEQUENCE [LARGE SCALE GENOMIC DNA]</scope>
    <source>
        <strain evidence="2 3">DSM 44969</strain>
    </source>
</reference>
<accession>A0A4V2PIX4</accession>
<dbReference type="Gene3D" id="3.40.50.1820">
    <property type="entry name" value="alpha/beta hydrolase"/>
    <property type="match status" value="1"/>
</dbReference>
<evidence type="ECO:0000313" key="2">
    <source>
        <dbReference type="EMBL" id="TCK26366.1"/>
    </source>
</evidence>
<feature type="domain" description="AB hydrolase-1" evidence="1">
    <location>
        <begin position="30"/>
        <end position="263"/>
    </location>
</feature>
<comment type="caution">
    <text evidence="2">The sequence shown here is derived from an EMBL/GenBank/DDBJ whole genome shotgun (WGS) entry which is preliminary data.</text>
</comment>
<dbReference type="InterPro" id="IPR029058">
    <property type="entry name" value="AB_hydrolase_fold"/>
</dbReference>
<protein>
    <submittedName>
        <fullName evidence="2">3-oxoadipate enol-lactonase</fullName>
    </submittedName>
</protein>
<evidence type="ECO:0000313" key="3">
    <source>
        <dbReference type="Proteomes" id="UP000295560"/>
    </source>
</evidence>
<dbReference type="InterPro" id="IPR050471">
    <property type="entry name" value="AB_hydrolase"/>
</dbReference>
<proteinExistence type="predicted"/>
<organism evidence="2 3">
    <name type="scientific">Pseudonocardia endophytica</name>
    <dbReference type="NCBI Taxonomy" id="401976"/>
    <lineage>
        <taxon>Bacteria</taxon>
        <taxon>Bacillati</taxon>
        <taxon>Actinomycetota</taxon>
        <taxon>Actinomycetes</taxon>
        <taxon>Pseudonocardiales</taxon>
        <taxon>Pseudonocardiaceae</taxon>
        <taxon>Pseudonocardia</taxon>
    </lineage>
</organism>
<keyword evidence="3" id="KW-1185">Reference proteome</keyword>
<dbReference type="AlphaFoldDB" id="A0A4V2PIX4"/>
<gene>
    <name evidence="2" type="ORF">EV378_2199</name>
</gene>
<dbReference type="RefSeq" id="WP_165922243.1">
    <property type="nucleotide sequence ID" value="NZ_SMFZ01000001.1"/>
</dbReference>
<dbReference type="EMBL" id="SMFZ01000001">
    <property type="protein sequence ID" value="TCK26366.1"/>
    <property type="molecule type" value="Genomic_DNA"/>
</dbReference>
<dbReference type="SUPFAM" id="SSF53474">
    <property type="entry name" value="alpha/beta-Hydrolases"/>
    <property type="match status" value="1"/>
</dbReference>
<name>A0A4V2PIX4_PSEEN</name>
<dbReference type="Proteomes" id="UP000295560">
    <property type="component" value="Unassembled WGS sequence"/>
</dbReference>
<dbReference type="InterPro" id="IPR000073">
    <property type="entry name" value="AB_hydrolase_1"/>
</dbReference>
<sequence>MPHPERHTATGKAGELSYLSWPGPQTATPILFLHPVNTAAAVWEQVTAELGGERPAVAVDYRAHGRSGAAGPYQPGDYAADAFAVLDAAGIGRAHVVCGSIGGAVAAELTAAAPERVASIAAFGATLRVGWGADLIDEAVAALRELGVREWFTRHGGEILGPASRPGAAGELVELATVGRDGDRDLDTVIEVLQTTFGQADARAAAASIDALPPTRAFVGTHDPTCPPEMAHELAGSLGGDVREIPDIGHLPMLEDPRGTARAVHDFLSELG</sequence>
<evidence type="ECO:0000259" key="1">
    <source>
        <dbReference type="Pfam" id="PF12697"/>
    </source>
</evidence>
<dbReference type="PANTHER" id="PTHR43433:SF5">
    <property type="entry name" value="AB HYDROLASE-1 DOMAIN-CONTAINING PROTEIN"/>
    <property type="match status" value="1"/>
</dbReference>
<dbReference type="PANTHER" id="PTHR43433">
    <property type="entry name" value="HYDROLASE, ALPHA/BETA FOLD FAMILY PROTEIN"/>
    <property type="match status" value="1"/>
</dbReference>